<dbReference type="Proteomes" id="UP000663844">
    <property type="component" value="Unassembled WGS sequence"/>
</dbReference>
<dbReference type="PROSITE" id="PS00027">
    <property type="entry name" value="HOMEOBOX_1"/>
    <property type="match status" value="1"/>
</dbReference>
<dbReference type="InterPro" id="IPR009057">
    <property type="entry name" value="Homeodomain-like_sf"/>
</dbReference>
<dbReference type="GO" id="GO:0007399">
    <property type="term" value="P:nervous system development"/>
    <property type="evidence" value="ECO:0007669"/>
    <property type="project" value="UniProtKB-KW"/>
</dbReference>
<dbReference type="GO" id="GO:0030154">
    <property type="term" value="P:cell differentiation"/>
    <property type="evidence" value="ECO:0007669"/>
    <property type="project" value="UniProtKB-KW"/>
</dbReference>
<dbReference type="FunFam" id="1.10.10.60:FF:000057">
    <property type="entry name" value="Short stature homeobox 2"/>
    <property type="match status" value="1"/>
</dbReference>
<comment type="subcellular location">
    <subcellularLocation>
        <location evidence="1 11 12">Nucleus</location>
    </subcellularLocation>
</comment>
<name>A0A820C9J7_9BILA</name>
<gene>
    <name evidence="15" type="ORF">OXD698_LOCUS41829</name>
</gene>
<keyword evidence="7 11" id="KW-0371">Homeobox</keyword>
<proteinExistence type="inferred from homology"/>
<evidence type="ECO:0000256" key="3">
    <source>
        <dbReference type="ARBA" id="ARBA00022782"/>
    </source>
</evidence>
<evidence type="ECO:0000259" key="14">
    <source>
        <dbReference type="PROSITE" id="PS50071"/>
    </source>
</evidence>
<dbReference type="SUPFAM" id="SSF46689">
    <property type="entry name" value="Homeodomain-like"/>
    <property type="match status" value="1"/>
</dbReference>
<evidence type="ECO:0000256" key="10">
    <source>
        <dbReference type="ARBA" id="ARBA00038351"/>
    </source>
</evidence>
<feature type="region of interest" description="Disordered" evidence="13">
    <location>
        <begin position="273"/>
        <end position="293"/>
    </location>
</feature>
<keyword evidence="6 11" id="KW-0238">DNA-binding</keyword>
<keyword evidence="3" id="KW-0221">Differentiation</keyword>
<dbReference type="AlphaFoldDB" id="A0A820C9J7"/>
<dbReference type="CDD" id="cd00086">
    <property type="entry name" value="homeodomain"/>
    <property type="match status" value="1"/>
</dbReference>
<keyword evidence="2" id="KW-0217">Developmental protein</keyword>
<dbReference type="Pfam" id="PF00046">
    <property type="entry name" value="Homeodomain"/>
    <property type="match status" value="1"/>
</dbReference>
<feature type="compositionally biased region" description="Low complexity" evidence="13">
    <location>
        <begin position="69"/>
        <end position="81"/>
    </location>
</feature>
<evidence type="ECO:0000256" key="7">
    <source>
        <dbReference type="ARBA" id="ARBA00023155"/>
    </source>
</evidence>
<dbReference type="InterPro" id="IPR017970">
    <property type="entry name" value="Homeobox_CS"/>
</dbReference>
<dbReference type="Gene3D" id="1.10.10.60">
    <property type="entry name" value="Homeodomain-like"/>
    <property type="match status" value="1"/>
</dbReference>
<evidence type="ECO:0000256" key="5">
    <source>
        <dbReference type="ARBA" id="ARBA00023015"/>
    </source>
</evidence>
<organism evidence="15 16">
    <name type="scientific">Adineta steineri</name>
    <dbReference type="NCBI Taxonomy" id="433720"/>
    <lineage>
        <taxon>Eukaryota</taxon>
        <taxon>Metazoa</taxon>
        <taxon>Spiralia</taxon>
        <taxon>Gnathifera</taxon>
        <taxon>Rotifera</taxon>
        <taxon>Eurotatoria</taxon>
        <taxon>Bdelloidea</taxon>
        <taxon>Adinetida</taxon>
        <taxon>Adinetidae</taxon>
        <taxon>Adineta</taxon>
    </lineage>
</organism>
<dbReference type="PROSITE" id="PS50071">
    <property type="entry name" value="HOMEOBOX_2"/>
    <property type="match status" value="1"/>
</dbReference>
<feature type="DNA-binding region" description="Homeobox" evidence="11">
    <location>
        <begin position="109"/>
        <end position="168"/>
    </location>
</feature>
<feature type="compositionally biased region" description="Polar residues" evidence="13">
    <location>
        <begin position="224"/>
        <end position="236"/>
    </location>
</feature>
<dbReference type="PANTHER" id="PTHR46799">
    <property type="entry name" value="HOMEOBOX PROTEIN UNC-4 HOMOLOG"/>
    <property type="match status" value="1"/>
</dbReference>
<feature type="non-terminal residue" evidence="15">
    <location>
        <position position="1"/>
    </location>
</feature>
<evidence type="ECO:0000313" key="15">
    <source>
        <dbReference type="EMBL" id="CAF4220122.1"/>
    </source>
</evidence>
<dbReference type="GO" id="GO:1990837">
    <property type="term" value="F:sequence-specific double-stranded DNA binding"/>
    <property type="evidence" value="ECO:0007669"/>
    <property type="project" value="TreeGrafter"/>
</dbReference>
<evidence type="ECO:0000256" key="13">
    <source>
        <dbReference type="SAM" id="MobiDB-lite"/>
    </source>
</evidence>
<protein>
    <recommendedName>
        <fullName evidence="14">Homeobox domain-containing protein</fullName>
    </recommendedName>
</protein>
<feature type="region of interest" description="Disordered" evidence="13">
    <location>
        <begin position="69"/>
        <end position="114"/>
    </location>
</feature>
<feature type="compositionally biased region" description="Low complexity" evidence="13">
    <location>
        <begin position="237"/>
        <end position="256"/>
    </location>
</feature>
<comment type="caution">
    <text evidence="15">The sequence shown here is derived from an EMBL/GenBank/DDBJ whole genome shotgun (WGS) entry which is preliminary data.</text>
</comment>
<feature type="region of interest" description="Disordered" evidence="13">
    <location>
        <begin position="166"/>
        <end position="261"/>
    </location>
</feature>
<dbReference type="GO" id="GO:0000981">
    <property type="term" value="F:DNA-binding transcription factor activity, RNA polymerase II-specific"/>
    <property type="evidence" value="ECO:0007669"/>
    <property type="project" value="InterPro"/>
</dbReference>
<evidence type="ECO:0000256" key="8">
    <source>
        <dbReference type="ARBA" id="ARBA00023163"/>
    </source>
</evidence>
<dbReference type="EMBL" id="CAJOAZ010010403">
    <property type="protein sequence ID" value="CAF4220122.1"/>
    <property type="molecule type" value="Genomic_DNA"/>
</dbReference>
<feature type="compositionally biased region" description="Basic and acidic residues" evidence="13">
    <location>
        <begin position="195"/>
        <end position="222"/>
    </location>
</feature>
<evidence type="ECO:0000256" key="4">
    <source>
        <dbReference type="ARBA" id="ARBA00022902"/>
    </source>
</evidence>
<comment type="similarity">
    <text evidence="10">Belongs to the paired homeobox family. Unc-4 subfamily.</text>
</comment>
<dbReference type="GO" id="GO:0005634">
    <property type="term" value="C:nucleus"/>
    <property type="evidence" value="ECO:0007669"/>
    <property type="project" value="UniProtKB-SubCell"/>
</dbReference>
<accession>A0A820C9J7</accession>
<feature type="domain" description="Homeobox" evidence="14">
    <location>
        <begin position="107"/>
        <end position="167"/>
    </location>
</feature>
<keyword evidence="4" id="KW-0524">Neurogenesis</keyword>
<evidence type="ECO:0000256" key="11">
    <source>
        <dbReference type="PROSITE-ProRule" id="PRU00108"/>
    </source>
</evidence>
<keyword evidence="9 11" id="KW-0539">Nucleus</keyword>
<keyword evidence="5" id="KW-0805">Transcription regulation</keyword>
<sequence length="293" mass="33117">MSTSPFNRTNSSSMFLNLPANTPTNNFYNSQFYSNALRNHFLSPFLLQPLIPSKPNTLCLSIQNESSSPIHISSPTTTTATQKNNSIDEQDQGSNLSEDESSNDRDSKRRRTRTNFTSVQIDELERAFQDGHYPDVYMREALAMRLDLIESRVQVWFQNRRAKWRKMENTKKGPGRPPHNAHPTTCSGDPISEEELAKKRLEAEEKKRRKQNERQRRQEAKKCTNPNSSSDINQTISNSFSSSSSSSQSSESSSISPPTNRCSYSIERILYQSLSSNGGGGGNNLKRKSNQPL</sequence>
<evidence type="ECO:0000256" key="12">
    <source>
        <dbReference type="RuleBase" id="RU000682"/>
    </source>
</evidence>
<dbReference type="InterPro" id="IPR001356">
    <property type="entry name" value="HD"/>
</dbReference>
<evidence type="ECO:0000256" key="9">
    <source>
        <dbReference type="ARBA" id="ARBA00023242"/>
    </source>
</evidence>
<evidence type="ECO:0000313" key="16">
    <source>
        <dbReference type="Proteomes" id="UP000663844"/>
    </source>
</evidence>
<keyword evidence="8" id="KW-0804">Transcription</keyword>
<feature type="compositionally biased region" description="Polar residues" evidence="13">
    <location>
        <begin position="82"/>
        <end position="96"/>
    </location>
</feature>
<evidence type="ECO:0000256" key="1">
    <source>
        <dbReference type="ARBA" id="ARBA00004123"/>
    </source>
</evidence>
<evidence type="ECO:0000256" key="6">
    <source>
        <dbReference type="ARBA" id="ARBA00023125"/>
    </source>
</evidence>
<dbReference type="SMART" id="SM00389">
    <property type="entry name" value="HOX"/>
    <property type="match status" value="1"/>
</dbReference>
<evidence type="ECO:0000256" key="2">
    <source>
        <dbReference type="ARBA" id="ARBA00022473"/>
    </source>
</evidence>
<reference evidence="15" key="1">
    <citation type="submission" date="2021-02" db="EMBL/GenBank/DDBJ databases">
        <authorList>
            <person name="Nowell W R."/>
        </authorList>
    </citation>
    <scope>NUCLEOTIDE SEQUENCE</scope>
</reference>
<dbReference type="PANTHER" id="PTHR46799:SF1">
    <property type="entry name" value="HOMEOBOX PROTEIN UNC-4 HOMOLOG"/>
    <property type="match status" value="1"/>
</dbReference>